<feature type="compositionally biased region" description="Basic and acidic residues" evidence="1">
    <location>
        <begin position="102"/>
        <end position="113"/>
    </location>
</feature>
<accession>A0A2H1HBX5</accession>
<evidence type="ECO:0000313" key="3">
    <source>
        <dbReference type="Proteomes" id="UP000245764"/>
    </source>
</evidence>
<feature type="compositionally biased region" description="Polar residues" evidence="1">
    <location>
        <begin position="193"/>
        <end position="203"/>
    </location>
</feature>
<name>A0A2H1HBX5_ZYMTR</name>
<dbReference type="AlphaFoldDB" id="A0A2H1HBX5"/>
<dbReference type="Proteomes" id="UP000245764">
    <property type="component" value="Chromosome 21"/>
</dbReference>
<evidence type="ECO:0000313" key="2">
    <source>
        <dbReference type="EMBL" id="SMR63305.1"/>
    </source>
</evidence>
<gene>
    <name evidence="2" type="ORF">ZT1E4_G12028</name>
</gene>
<feature type="compositionally biased region" description="Acidic residues" evidence="1">
    <location>
        <begin position="158"/>
        <end position="167"/>
    </location>
</feature>
<feature type="compositionally biased region" description="Polar residues" evidence="1">
    <location>
        <begin position="245"/>
        <end position="265"/>
    </location>
</feature>
<evidence type="ECO:0000256" key="1">
    <source>
        <dbReference type="SAM" id="MobiDB-lite"/>
    </source>
</evidence>
<feature type="compositionally biased region" description="Polar residues" evidence="1">
    <location>
        <begin position="328"/>
        <end position="348"/>
    </location>
</feature>
<protein>
    <submittedName>
        <fullName evidence="2">Uncharacterized protein</fullName>
    </submittedName>
</protein>
<feature type="compositionally biased region" description="Basic residues" evidence="1">
    <location>
        <begin position="114"/>
        <end position="124"/>
    </location>
</feature>
<dbReference type="EMBL" id="LT854272">
    <property type="protein sequence ID" value="SMR63305.1"/>
    <property type="molecule type" value="Genomic_DNA"/>
</dbReference>
<feature type="compositionally biased region" description="Basic and acidic residues" evidence="1">
    <location>
        <begin position="137"/>
        <end position="157"/>
    </location>
</feature>
<reference evidence="3" key="1">
    <citation type="submission" date="2017-05" db="EMBL/GenBank/DDBJ databases">
        <authorList>
            <person name="Song R."/>
            <person name="Chenine A.L."/>
            <person name="Ruprecht R.M."/>
        </authorList>
    </citation>
    <scope>NUCLEOTIDE SEQUENCE [LARGE SCALE GENOMIC DNA]</scope>
</reference>
<feature type="compositionally biased region" description="Basic and acidic residues" evidence="1">
    <location>
        <begin position="71"/>
        <end position="90"/>
    </location>
</feature>
<feature type="region of interest" description="Disordered" evidence="1">
    <location>
        <begin position="52"/>
        <end position="358"/>
    </location>
</feature>
<organism evidence="2 3">
    <name type="scientific">Zymoseptoria tritici ST99CH_1E4</name>
    <dbReference type="NCBI Taxonomy" id="1276532"/>
    <lineage>
        <taxon>Eukaryota</taxon>
        <taxon>Fungi</taxon>
        <taxon>Dikarya</taxon>
        <taxon>Ascomycota</taxon>
        <taxon>Pezizomycotina</taxon>
        <taxon>Dothideomycetes</taxon>
        <taxon>Dothideomycetidae</taxon>
        <taxon>Mycosphaerellales</taxon>
        <taxon>Mycosphaerellaceae</taxon>
        <taxon>Zymoseptoria</taxon>
    </lineage>
</organism>
<proteinExistence type="predicted"/>
<sequence>MDHTSGKDHLIGPGRNREVNARRLFIPDFEGRWKKTVEADRAIQLKLRGEGNFKKHNKERGAQGLLGPPILDRRNHLAIDDPNGQDRKEESDGEPDPIEQPARSHDVTPDRTTQRIRRRPKQRRRGGEEDEDEDKEDIQLDDKEGDIQVDGKEKDVQIDDNDEDPMDIDQQPLRGSKKRNRGAGSGMGAQLAQDVTRSTTTRARANMGSGRRSQRRAVKLRSPADDPTEIADDTEGSRPAGLLTGAQQHLTAVGSTRPGSVQSSAKLPRAADATSDSGLRTTGEIVRFPDLGQTPPEITQPPSQPAADAPSGHANDAQDRYLELIADNPQSTSTAAGSQLASAAIGNNQPQQPPQIIH</sequence>